<sequence>KWRLPFRTKRPRLPTLVAAKIFPEPRDIKGRLPSLF</sequence>
<accession>K2RGI4</accession>
<gene>
    <name evidence="1" type="ORF">MPH_13804</name>
</gene>
<evidence type="ECO:0000313" key="1">
    <source>
        <dbReference type="EMBL" id="EKG09204.1"/>
    </source>
</evidence>
<dbReference type="AlphaFoldDB" id="K2RGI4"/>
<proteinExistence type="predicted"/>
<dbReference type="EMBL" id="AHHD01000752">
    <property type="protein sequence ID" value="EKG09204.1"/>
    <property type="molecule type" value="Genomic_DNA"/>
</dbReference>
<protein>
    <submittedName>
        <fullName evidence="1">Uncharacterized protein</fullName>
    </submittedName>
</protein>
<dbReference type="HOGENOM" id="CLU_3362200_0_0_1"/>
<organism evidence="1 2">
    <name type="scientific">Macrophomina phaseolina (strain MS6)</name>
    <name type="common">Charcoal rot fungus</name>
    <dbReference type="NCBI Taxonomy" id="1126212"/>
    <lineage>
        <taxon>Eukaryota</taxon>
        <taxon>Fungi</taxon>
        <taxon>Dikarya</taxon>
        <taxon>Ascomycota</taxon>
        <taxon>Pezizomycotina</taxon>
        <taxon>Dothideomycetes</taxon>
        <taxon>Dothideomycetes incertae sedis</taxon>
        <taxon>Botryosphaeriales</taxon>
        <taxon>Botryosphaeriaceae</taxon>
        <taxon>Macrophomina</taxon>
    </lineage>
</organism>
<dbReference type="InParanoid" id="K2RGI4"/>
<dbReference type="Proteomes" id="UP000007129">
    <property type="component" value="Unassembled WGS sequence"/>
</dbReference>
<reference evidence="1 2" key="1">
    <citation type="journal article" date="2012" name="BMC Genomics">
        <title>Tools to kill: Genome of one of the most destructive plant pathogenic fungi Macrophomina phaseolina.</title>
        <authorList>
            <person name="Islam M.S."/>
            <person name="Haque M.S."/>
            <person name="Islam M.M."/>
            <person name="Emdad E.M."/>
            <person name="Halim A."/>
            <person name="Hossen Q.M.M."/>
            <person name="Hossain M.Z."/>
            <person name="Ahmed B."/>
            <person name="Rahim S."/>
            <person name="Rahman M.S."/>
            <person name="Alam M.M."/>
            <person name="Hou S."/>
            <person name="Wan X."/>
            <person name="Saito J.A."/>
            <person name="Alam M."/>
        </authorList>
    </citation>
    <scope>NUCLEOTIDE SEQUENCE [LARGE SCALE GENOMIC DNA]</scope>
    <source>
        <strain evidence="1 2">MS6</strain>
    </source>
</reference>
<feature type="non-terminal residue" evidence="1">
    <location>
        <position position="1"/>
    </location>
</feature>
<dbReference type="VEuPathDB" id="FungiDB:MPH_13804"/>
<comment type="caution">
    <text evidence="1">The sequence shown here is derived from an EMBL/GenBank/DDBJ whole genome shotgun (WGS) entry which is preliminary data.</text>
</comment>
<name>K2RGI4_MACPH</name>
<evidence type="ECO:0000313" key="2">
    <source>
        <dbReference type="Proteomes" id="UP000007129"/>
    </source>
</evidence>